<accession>A0A7W6MYX4</accession>
<evidence type="ECO:0000313" key="1">
    <source>
        <dbReference type="EMBL" id="MBB4026272.1"/>
    </source>
</evidence>
<organism evidence="1 2">
    <name type="scientific">Butyricimonas faecihominis</name>
    <dbReference type="NCBI Taxonomy" id="1472416"/>
    <lineage>
        <taxon>Bacteria</taxon>
        <taxon>Pseudomonadati</taxon>
        <taxon>Bacteroidota</taxon>
        <taxon>Bacteroidia</taxon>
        <taxon>Bacteroidales</taxon>
        <taxon>Odoribacteraceae</taxon>
        <taxon>Butyricimonas</taxon>
    </lineage>
</organism>
<proteinExistence type="predicted"/>
<keyword evidence="2" id="KW-1185">Reference proteome</keyword>
<reference evidence="1 2" key="1">
    <citation type="submission" date="2020-08" db="EMBL/GenBank/DDBJ databases">
        <title>Genomic Encyclopedia of Type Strains, Phase IV (KMG-IV): sequencing the most valuable type-strain genomes for metagenomic binning, comparative biology and taxonomic classification.</title>
        <authorList>
            <person name="Goeker M."/>
        </authorList>
    </citation>
    <scope>NUCLEOTIDE SEQUENCE [LARGE SCALE GENOMIC DNA]</scope>
    <source>
        <strain evidence="1 2">DSM 105721</strain>
    </source>
</reference>
<dbReference type="EMBL" id="JACIES010000004">
    <property type="protein sequence ID" value="MBB4026272.1"/>
    <property type="molecule type" value="Genomic_DNA"/>
</dbReference>
<evidence type="ECO:0000313" key="2">
    <source>
        <dbReference type="Proteomes" id="UP000546007"/>
    </source>
</evidence>
<dbReference type="Proteomes" id="UP000546007">
    <property type="component" value="Unassembled WGS sequence"/>
</dbReference>
<sequence length="78" mass="9483">MIKKNFIFCIYIVCYVRKTTQNACSKDFEDEFRQNIVSCFKQVVLILHFNGHRILYHFRVLLNSRVIFYIKNKNLSFI</sequence>
<comment type="caution">
    <text evidence="1">The sequence shown here is derived from an EMBL/GenBank/DDBJ whole genome shotgun (WGS) entry which is preliminary data.</text>
</comment>
<dbReference type="AlphaFoldDB" id="A0A7W6MYX4"/>
<name>A0A7W6MYX4_9BACT</name>
<protein>
    <submittedName>
        <fullName evidence="1">Uncharacterized protein</fullName>
    </submittedName>
</protein>
<gene>
    <name evidence="1" type="ORF">GGR14_002062</name>
</gene>